<feature type="transmembrane region" description="Helical" evidence="7">
    <location>
        <begin position="213"/>
        <end position="232"/>
    </location>
</feature>
<feature type="domain" description="Major facilitator superfamily (MFS) profile" evidence="8">
    <location>
        <begin position="56"/>
        <end position="497"/>
    </location>
</feature>
<feature type="transmembrane region" description="Helical" evidence="7">
    <location>
        <begin position="312"/>
        <end position="334"/>
    </location>
</feature>
<dbReference type="PANTHER" id="PTHR42718:SF46">
    <property type="entry name" value="BLR6921 PROTEIN"/>
    <property type="match status" value="1"/>
</dbReference>
<dbReference type="EMBL" id="SMKX01000012">
    <property type="protein sequence ID" value="TDD61684.1"/>
    <property type="molecule type" value="Genomic_DNA"/>
</dbReference>
<keyword evidence="6 7" id="KW-0472">Membrane</keyword>
<dbReference type="GO" id="GO:0005886">
    <property type="term" value="C:plasma membrane"/>
    <property type="evidence" value="ECO:0007669"/>
    <property type="project" value="UniProtKB-SubCell"/>
</dbReference>
<dbReference type="InterPro" id="IPR020846">
    <property type="entry name" value="MFS_dom"/>
</dbReference>
<feature type="transmembrane region" description="Helical" evidence="7">
    <location>
        <begin position="147"/>
        <end position="172"/>
    </location>
</feature>
<keyword evidence="10" id="KW-1185">Reference proteome</keyword>
<feature type="transmembrane region" description="Helical" evidence="7">
    <location>
        <begin position="346"/>
        <end position="367"/>
    </location>
</feature>
<dbReference type="Gene3D" id="1.20.1250.20">
    <property type="entry name" value="MFS general substrate transporter like domains"/>
    <property type="match status" value="1"/>
</dbReference>
<evidence type="ECO:0000256" key="5">
    <source>
        <dbReference type="ARBA" id="ARBA00022989"/>
    </source>
</evidence>
<feature type="transmembrane region" description="Helical" evidence="7">
    <location>
        <begin position="94"/>
        <end position="110"/>
    </location>
</feature>
<dbReference type="Gene3D" id="1.20.1720.10">
    <property type="entry name" value="Multidrug resistance protein D"/>
    <property type="match status" value="1"/>
</dbReference>
<dbReference type="InterPro" id="IPR036259">
    <property type="entry name" value="MFS_trans_sf"/>
</dbReference>
<protein>
    <submittedName>
        <fullName evidence="9">MFS transporter</fullName>
    </submittedName>
</protein>
<comment type="subcellular location">
    <subcellularLocation>
        <location evidence="1">Cell membrane</location>
        <topology evidence="1">Multi-pass membrane protein</topology>
    </subcellularLocation>
</comment>
<evidence type="ECO:0000313" key="9">
    <source>
        <dbReference type="EMBL" id="TDD61684.1"/>
    </source>
</evidence>
<dbReference type="SUPFAM" id="SSF103473">
    <property type="entry name" value="MFS general substrate transporter"/>
    <property type="match status" value="1"/>
</dbReference>
<feature type="transmembrane region" description="Helical" evidence="7">
    <location>
        <begin position="184"/>
        <end position="207"/>
    </location>
</feature>
<evidence type="ECO:0000256" key="2">
    <source>
        <dbReference type="ARBA" id="ARBA00022448"/>
    </source>
</evidence>
<dbReference type="PANTHER" id="PTHR42718">
    <property type="entry name" value="MAJOR FACILITATOR SUPERFAMILY MULTIDRUG TRANSPORTER MFSC"/>
    <property type="match status" value="1"/>
</dbReference>
<evidence type="ECO:0000259" key="8">
    <source>
        <dbReference type="PROSITE" id="PS50850"/>
    </source>
</evidence>
<feature type="transmembrane region" description="Helical" evidence="7">
    <location>
        <begin position="244"/>
        <end position="266"/>
    </location>
</feature>
<gene>
    <name evidence="9" type="ORF">E1263_06535</name>
</gene>
<dbReference type="Pfam" id="PF07690">
    <property type="entry name" value="MFS_1"/>
    <property type="match status" value="1"/>
</dbReference>
<evidence type="ECO:0000256" key="6">
    <source>
        <dbReference type="ARBA" id="ARBA00023136"/>
    </source>
</evidence>
<dbReference type="InterPro" id="IPR005829">
    <property type="entry name" value="Sugar_transporter_CS"/>
</dbReference>
<dbReference type="InterPro" id="IPR011701">
    <property type="entry name" value="MFS"/>
</dbReference>
<evidence type="ECO:0000256" key="4">
    <source>
        <dbReference type="ARBA" id="ARBA00022692"/>
    </source>
</evidence>
<feature type="transmembrane region" description="Helical" evidence="7">
    <location>
        <begin position="379"/>
        <end position="397"/>
    </location>
</feature>
<feature type="transmembrane region" description="Helical" evidence="7">
    <location>
        <begin position="54"/>
        <end position="82"/>
    </location>
</feature>
<keyword evidence="3" id="KW-1003">Cell membrane</keyword>
<accession>A0A4R4ZU52</accession>
<feature type="transmembrane region" description="Helical" evidence="7">
    <location>
        <begin position="440"/>
        <end position="465"/>
    </location>
</feature>
<dbReference type="Proteomes" id="UP000295124">
    <property type="component" value="Unassembled WGS sequence"/>
</dbReference>
<dbReference type="CDD" id="cd17321">
    <property type="entry name" value="MFS_MMR_MDR_like"/>
    <property type="match status" value="1"/>
</dbReference>
<feature type="transmembrane region" description="Helical" evidence="7">
    <location>
        <begin position="122"/>
        <end position="141"/>
    </location>
</feature>
<feature type="transmembrane region" description="Helical" evidence="7">
    <location>
        <begin position="471"/>
        <end position="492"/>
    </location>
</feature>
<feature type="transmembrane region" description="Helical" evidence="7">
    <location>
        <begin position="272"/>
        <end position="292"/>
    </location>
</feature>
<organism evidence="9 10">
    <name type="scientific">Kribbella antibiotica</name>
    <dbReference type="NCBI Taxonomy" id="190195"/>
    <lineage>
        <taxon>Bacteria</taxon>
        <taxon>Bacillati</taxon>
        <taxon>Actinomycetota</taxon>
        <taxon>Actinomycetes</taxon>
        <taxon>Propionibacteriales</taxon>
        <taxon>Kribbellaceae</taxon>
        <taxon>Kribbella</taxon>
    </lineage>
</organism>
<keyword evidence="4 7" id="KW-0812">Transmembrane</keyword>
<keyword evidence="2" id="KW-0813">Transport</keyword>
<sequence>MDRMRWPRRGCGRTTRGSITRSGSECGFCLAVPLPGKPGMINTTNVAGSQSRRWVVLAVMSCAHFMVLLDSTVVNVALPWLVEGLRFGATAQSWILDAYTLAFGGLLLLGSRAADIFGRRTVFLVGLALFTVASFGCGVASDPTQFIAARAAQGIGAALLAPAASSLVTVTFPAGNERNIAQGIWGGIGGLGATVGVVAGGLVVHLLGWRWAFYLNVPLGIAVGLAVFFIGAERSSSRRRAATQLSVASSVTITAGLLALVYTIVIVRSESWVSPVVLSSASVAILLFAAFVSIERKSAAPLLPRRMAADRYLLVAAISNFLVGAVQLSVLFLLSLQAQVTMHLDALRAGLSFLPMGVIAIAAAIAASRLVHRIGARPVYLTGTALGLVGLLMFAFQQESPSYVWALLVPSLLVGISLPTGNVVASIMGTKHAEHTDAGVVSGILAACLQIGSALGLAVTATIAAGGLRRGYLAIATFAVLSLINAAVGFRFPGDGLEHRRHDLRSGKTGM</sequence>
<name>A0A4R4ZU52_9ACTN</name>
<reference evidence="9 10" key="1">
    <citation type="submission" date="2019-03" db="EMBL/GenBank/DDBJ databases">
        <title>Draft genome sequences of novel Actinobacteria.</title>
        <authorList>
            <person name="Sahin N."/>
            <person name="Ay H."/>
            <person name="Saygin H."/>
        </authorList>
    </citation>
    <scope>NUCLEOTIDE SEQUENCE [LARGE SCALE GENOMIC DNA]</scope>
    <source>
        <strain evidence="9 10">JCM 13523</strain>
    </source>
</reference>
<evidence type="ECO:0000256" key="1">
    <source>
        <dbReference type="ARBA" id="ARBA00004651"/>
    </source>
</evidence>
<dbReference type="PRINTS" id="PR01036">
    <property type="entry name" value="TCRTETB"/>
</dbReference>
<evidence type="ECO:0000256" key="3">
    <source>
        <dbReference type="ARBA" id="ARBA00022475"/>
    </source>
</evidence>
<dbReference type="OrthoDB" id="4668943at2"/>
<dbReference type="PROSITE" id="PS00216">
    <property type="entry name" value="SUGAR_TRANSPORT_1"/>
    <property type="match status" value="1"/>
</dbReference>
<evidence type="ECO:0000256" key="7">
    <source>
        <dbReference type="SAM" id="Phobius"/>
    </source>
</evidence>
<evidence type="ECO:0000313" key="10">
    <source>
        <dbReference type="Proteomes" id="UP000295124"/>
    </source>
</evidence>
<comment type="caution">
    <text evidence="9">The sequence shown here is derived from an EMBL/GenBank/DDBJ whole genome shotgun (WGS) entry which is preliminary data.</text>
</comment>
<dbReference type="AlphaFoldDB" id="A0A4R4ZU52"/>
<dbReference type="PROSITE" id="PS50850">
    <property type="entry name" value="MFS"/>
    <property type="match status" value="1"/>
</dbReference>
<feature type="transmembrane region" description="Helical" evidence="7">
    <location>
        <begin position="403"/>
        <end position="428"/>
    </location>
</feature>
<proteinExistence type="predicted"/>
<dbReference type="GO" id="GO:0022857">
    <property type="term" value="F:transmembrane transporter activity"/>
    <property type="evidence" value="ECO:0007669"/>
    <property type="project" value="InterPro"/>
</dbReference>
<keyword evidence="5 7" id="KW-1133">Transmembrane helix</keyword>